<gene>
    <name evidence="1" type="ORF">FNU76_20010</name>
</gene>
<protein>
    <submittedName>
        <fullName evidence="1">DUF469 family protein</fullName>
    </submittedName>
</protein>
<dbReference type="GO" id="GO:0005829">
    <property type="term" value="C:cytosol"/>
    <property type="evidence" value="ECO:0007669"/>
    <property type="project" value="TreeGrafter"/>
</dbReference>
<accession>A0A516SKB4</accession>
<dbReference type="Proteomes" id="UP000317550">
    <property type="component" value="Chromosome"/>
</dbReference>
<evidence type="ECO:0000313" key="2">
    <source>
        <dbReference type="Proteomes" id="UP000317550"/>
    </source>
</evidence>
<dbReference type="RefSeq" id="WP_144279841.1">
    <property type="nucleotide sequence ID" value="NZ_CP041730.1"/>
</dbReference>
<sequence>MPSWINRNSTTRIRRLNSRQRKKYHLAEFQELGFGLTVRFRHMLAETEQDQWINDLCVAAEGLNLLVGGFGVGPDKDTTEGFVAAERGSTSTEQRDGLLAFVQAYPLVAEAKAGELVDGWYADTDGE</sequence>
<name>A0A516SKB4_9NEIS</name>
<proteinExistence type="predicted"/>
<dbReference type="PANTHER" id="PTHR38778:SF1">
    <property type="entry name" value="CYTOPLASMIC PROTEIN"/>
    <property type="match status" value="1"/>
</dbReference>
<evidence type="ECO:0000313" key="1">
    <source>
        <dbReference type="EMBL" id="QDQ28458.1"/>
    </source>
</evidence>
<dbReference type="AlphaFoldDB" id="A0A516SKB4"/>
<dbReference type="OrthoDB" id="9114861at2"/>
<dbReference type="PANTHER" id="PTHR38778">
    <property type="entry name" value="CYTOPLASMIC PROTEIN-RELATED"/>
    <property type="match status" value="1"/>
</dbReference>
<dbReference type="InterPro" id="IPR007416">
    <property type="entry name" value="YggL_50S_bp"/>
</dbReference>
<keyword evidence="2" id="KW-1185">Reference proteome</keyword>
<dbReference type="EMBL" id="CP041730">
    <property type="protein sequence ID" value="QDQ28458.1"/>
    <property type="molecule type" value="Genomic_DNA"/>
</dbReference>
<dbReference type="Pfam" id="PF04320">
    <property type="entry name" value="YggL_50S_bp"/>
    <property type="match status" value="1"/>
</dbReference>
<organism evidence="1 2">
    <name type="scientific">Chitinimonas arctica</name>
    <dbReference type="NCBI Taxonomy" id="2594795"/>
    <lineage>
        <taxon>Bacteria</taxon>
        <taxon>Pseudomonadati</taxon>
        <taxon>Pseudomonadota</taxon>
        <taxon>Betaproteobacteria</taxon>
        <taxon>Neisseriales</taxon>
        <taxon>Chitinibacteraceae</taxon>
        <taxon>Chitinimonas</taxon>
    </lineage>
</organism>
<reference evidence="2" key="1">
    <citation type="submission" date="2019-07" db="EMBL/GenBank/DDBJ databases">
        <title>Chitinimonas sp. nov., isolated from Ny-Alesund, arctica soil.</title>
        <authorList>
            <person name="Xu Q."/>
            <person name="Peng F."/>
        </authorList>
    </citation>
    <scope>NUCLEOTIDE SEQUENCE [LARGE SCALE GENOMIC DNA]</scope>
    <source>
        <strain evidence="2">R3-44</strain>
    </source>
</reference>
<dbReference type="KEGG" id="cari:FNU76_20010"/>